<dbReference type="EMBL" id="LNIX01000013">
    <property type="protein sequence ID" value="OXA47612.1"/>
    <property type="molecule type" value="Genomic_DNA"/>
</dbReference>
<gene>
    <name evidence="2" type="ORF">Fcan01_17873</name>
</gene>
<evidence type="ECO:0000313" key="3">
    <source>
        <dbReference type="Proteomes" id="UP000198287"/>
    </source>
</evidence>
<feature type="transmembrane region" description="Helical" evidence="1">
    <location>
        <begin position="85"/>
        <end position="110"/>
    </location>
</feature>
<comment type="caution">
    <text evidence="2">The sequence shown here is derived from an EMBL/GenBank/DDBJ whole genome shotgun (WGS) entry which is preliminary data.</text>
</comment>
<feature type="transmembrane region" description="Helical" evidence="1">
    <location>
        <begin position="31"/>
        <end position="50"/>
    </location>
</feature>
<dbReference type="Proteomes" id="UP000198287">
    <property type="component" value="Unassembled WGS sequence"/>
</dbReference>
<feature type="transmembrane region" description="Helical" evidence="1">
    <location>
        <begin position="7"/>
        <end position="25"/>
    </location>
</feature>
<organism evidence="2 3">
    <name type="scientific">Folsomia candida</name>
    <name type="common">Springtail</name>
    <dbReference type="NCBI Taxonomy" id="158441"/>
    <lineage>
        <taxon>Eukaryota</taxon>
        <taxon>Metazoa</taxon>
        <taxon>Ecdysozoa</taxon>
        <taxon>Arthropoda</taxon>
        <taxon>Hexapoda</taxon>
        <taxon>Collembola</taxon>
        <taxon>Entomobryomorpha</taxon>
        <taxon>Isotomoidea</taxon>
        <taxon>Isotomidae</taxon>
        <taxon>Proisotominae</taxon>
        <taxon>Folsomia</taxon>
    </lineage>
</organism>
<evidence type="ECO:0000313" key="2">
    <source>
        <dbReference type="EMBL" id="OXA47612.1"/>
    </source>
</evidence>
<sequence>MFKLLNLVMLTYFLAVSSHVYFGLMPLAKKLQGFVFCLIYFMLMGSSWNYDLDKAQIQMINTCLDFEAKILQGEKMLKTPQQAKAIIMFFYMLKHNYYLIPLAVLGLILLEPCTPPFHLSMSLSCSAIQWKGLIILIPFLETYICACFCYIGSAGIVYNLFAGISSLLNYFQLLER</sequence>
<evidence type="ECO:0000256" key="1">
    <source>
        <dbReference type="SAM" id="Phobius"/>
    </source>
</evidence>
<keyword evidence="1" id="KW-1133">Transmembrane helix</keyword>
<dbReference type="AlphaFoldDB" id="A0A226DQ22"/>
<reference evidence="2 3" key="1">
    <citation type="submission" date="2015-12" db="EMBL/GenBank/DDBJ databases">
        <title>The genome of Folsomia candida.</title>
        <authorList>
            <person name="Faddeeva A."/>
            <person name="Derks M.F."/>
            <person name="Anvar Y."/>
            <person name="Smit S."/>
            <person name="Van Straalen N."/>
            <person name="Roelofs D."/>
        </authorList>
    </citation>
    <scope>NUCLEOTIDE SEQUENCE [LARGE SCALE GENOMIC DNA]</scope>
    <source>
        <strain evidence="2 3">VU population</strain>
        <tissue evidence="2">Whole body</tissue>
    </source>
</reference>
<keyword evidence="1" id="KW-0812">Transmembrane</keyword>
<proteinExistence type="predicted"/>
<accession>A0A226DQ22</accession>
<keyword evidence="1" id="KW-0472">Membrane</keyword>
<protein>
    <submittedName>
        <fullName evidence="2">Uncharacterized protein</fullName>
    </submittedName>
</protein>
<keyword evidence="3" id="KW-1185">Reference proteome</keyword>
<feature type="transmembrane region" description="Helical" evidence="1">
    <location>
        <begin position="130"/>
        <end position="151"/>
    </location>
</feature>
<name>A0A226DQ22_FOLCA</name>